<dbReference type="Pfam" id="PF01471">
    <property type="entry name" value="PG_binding_1"/>
    <property type="match status" value="1"/>
</dbReference>
<feature type="domain" description="Peptidoglycan binding-like" evidence="4">
    <location>
        <begin position="120"/>
        <end position="172"/>
    </location>
</feature>
<evidence type="ECO:0000256" key="2">
    <source>
        <dbReference type="ARBA" id="ARBA00023054"/>
    </source>
</evidence>
<keyword evidence="6" id="KW-1185">Reference proteome</keyword>
<comment type="caution">
    <text evidence="5">The sequence shown here is derived from an EMBL/GenBank/DDBJ whole genome shotgun (WGS) entry which is preliminary data.</text>
</comment>
<comment type="subcellular location">
    <subcellularLocation>
        <location evidence="1">Cell envelope</location>
    </subcellularLocation>
</comment>
<evidence type="ECO:0000259" key="4">
    <source>
        <dbReference type="Pfam" id="PF01471"/>
    </source>
</evidence>
<evidence type="ECO:0000313" key="5">
    <source>
        <dbReference type="EMBL" id="MEV0973846.1"/>
    </source>
</evidence>
<reference evidence="5 6" key="1">
    <citation type="submission" date="2024-06" db="EMBL/GenBank/DDBJ databases">
        <title>The Natural Products Discovery Center: Release of the First 8490 Sequenced Strains for Exploring Actinobacteria Biosynthetic Diversity.</title>
        <authorList>
            <person name="Kalkreuter E."/>
            <person name="Kautsar S.A."/>
            <person name="Yang D."/>
            <person name="Bader C.D."/>
            <person name="Teijaro C.N."/>
            <person name="Fluegel L."/>
            <person name="Davis C.M."/>
            <person name="Simpson J.R."/>
            <person name="Lauterbach L."/>
            <person name="Steele A.D."/>
            <person name="Gui C."/>
            <person name="Meng S."/>
            <person name="Li G."/>
            <person name="Viehrig K."/>
            <person name="Ye F."/>
            <person name="Su P."/>
            <person name="Kiefer A.F."/>
            <person name="Nichols A."/>
            <person name="Cepeda A.J."/>
            <person name="Yan W."/>
            <person name="Fan B."/>
            <person name="Jiang Y."/>
            <person name="Adhikari A."/>
            <person name="Zheng C.-J."/>
            <person name="Schuster L."/>
            <person name="Cowan T.M."/>
            <person name="Smanski M.J."/>
            <person name="Chevrette M.G."/>
            <person name="De Carvalho L.P.S."/>
            <person name="Shen B."/>
        </authorList>
    </citation>
    <scope>NUCLEOTIDE SEQUENCE [LARGE SCALE GENOMIC DNA]</scope>
    <source>
        <strain evidence="5 6">NPDC050100</strain>
    </source>
</reference>
<sequence length="354" mass="36707">MRKLLAATAGLLAIAAAWTVVSLLDGGGTEAAAPATPPTTATAAITRQDLVDTKTVDGALTYAGERQLSTDASGTVTWVAAEGAVIRRGRSLLKVDRKPVVLMYGTLPLYRPLQQGVSDGPDVEQLERNLKALGYGDDLTVDDHFSYATYLAVKAWQDDRGLPETGRVDAAQVVFLPSAVRVTDAKTEVGAKTGPGRSVLTVSGLRRLVHVDLDTGDQTLARKGAKVTVELPGGEQISGKITSVGTVARSSGSGQGEGDGTTTVDVDITLDKTPKTRLDQAPVEVELVSERHKNVLAVPVEALLALREGGFGVEVVENGATRLVAVETGAFGGGMVEITGTGLAEGMRVGVPAS</sequence>
<evidence type="ECO:0000256" key="1">
    <source>
        <dbReference type="ARBA" id="ARBA00004196"/>
    </source>
</evidence>
<accession>A0ABV3GR22</accession>
<dbReference type="PANTHER" id="PTHR32347">
    <property type="entry name" value="EFFLUX SYSTEM COMPONENT YKNX-RELATED"/>
    <property type="match status" value="1"/>
</dbReference>
<dbReference type="Proteomes" id="UP001551675">
    <property type="component" value="Unassembled WGS sequence"/>
</dbReference>
<protein>
    <submittedName>
        <fullName evidence="5">Peptidoglycan-binding protein</fullName>
    </submittedName>
</protein>
<dbReference type="RefSeq" id="WP_358139841.1">
    <property type="nucleotide sequence ID" value="NZ_JBFALK010000025.1"/>
</dbReference>
<dbReference type="Gene3D" id="1.10.101.10">
    <property type="entry name" value="PGBD-like superfamily/PGBD"/>
    <property type="match status" value="1"/>
</dbReference>
<gene>
    <name evidence="5" type="ORF">AB0I59_35085</name>
</gene>
<dbReference type="EMBL" id="JBFALK010000025">
    <property type="protein sequence ID" value="MEV0973846.1"/>
    <property type="molecule type" value="Genomic_DNA"/>
</dbReference>
<keyword evidence="2" id="KW-0175">Coiled coil</keyword>
<feature type="signal peptide" evidence="3">
    <location>
        <begin position="1"/>
        <end position="19"/>
    </location>
</feature>
<proteinExistence type="predicted"/>
<feature type="chain" id="PRO_5047419000" evidence="3">
    <location>
        <begin position="20"/>
        <end position="354"/>
    </location>
</feature>
<organism evidence="5 6">
    <name type="scientific">Microtetraspora glauca</name>
    <dbReference type="NCBI Taxonomy" id="1996"/>
    <lineage>
        <taxon>Bacteria</taxon>
        <taxon>Bacillati</taxon>
        <taxon>Actinomycetota</taxon>
        <taxon>Actinomycetes</taxon>
        <taxon>Streptosporangiales</taxon>
        <taxon>Streptosporangiaceae</taxon>
        <taxon>Microtetraspora</taxon>
    </lineage>
</organism>
<dbReference type="SUPFAM" id="SSF47090">
    <property type="entry name" value="PGBD-like"/>
    <property type="match status" value="1"/>
</dbReference>
<dbReference type="InterPro" id="IPR036365">
    <property type="entry name" value="PGBD-like_sf"/>
</dbReference>
<keyword evidence="3" id="KW-0732">Signal</keyword>
<dbReference type="InterPro" id="IPR050465">
    <property type="entry name" value="UPF0194_transport"/>
</dbReference>
<dbReference type="Gene3D" id="2.40.420.20">
    <property type="match status" value="1"/>
</dbReference>
<dbReference type="InterPro" id="IPR002477">
    <property type="entry name" value="Peptidoglycan-bd-like"/>
</dbReference>
<dbReference type="InterPro" id="IPR036366">
    <property type="entry name" value="PGBDSf"/>
</dbReference>
<evidence type="ECO:0000256" key="3">
    <source>
        <dbReference type="SAM" id="SignalP"/>
    </source>
</evidence>
<evidence type="ECO:0000313" key="6">
    <source>
        <dbReference type="Proteomes" id="UP001551675"/>
    </source>
</evidence>
<name>A0ABV3GR22_MICGL</name>